<evidence type="ECO:0000313" key="1">
    <source>
        <dbReference type="EMBL" id="GFD17920.1"/>
    </source>
</evidence>
<sequence>GEESVQKYVFFPIWSLGSTNPQNTDDDAAFGGKSHVESSIGYRNLSTEFEDFSNDSINEVNVADSLVPAVGQVLTNSTNTFSAADPSNAAVSPTHGKSLYANSSQLLDDPNMPELEDITYSDDEYDVDAYADFNILETSITV</sequence>
<gene>
    <name evidence="1" type="ORF">Tci_889889</name>
</gene>
<accession>A0A699U6E3</accession>
<comment type="caution">
    <text evidence="1">The sequence shown here is derived from an EMBL/GenBank/DDBJ whole genome shotgun (WGS) entry which is preliminary data.</text>
</comment>
<dbReference type="AlphaFoldDB" id="A0A699U6E3"/>
<feature type="non-terminal residue" evidence="1">
    <location>
        <position position="1"/>
    </location>
</feature>
<organism evidence="1">
    <name type="scientific">Tanacetum cinerariifolium</name>
    <name type="common">Dalmatian daisy</name>
    <name type="synonym">Chrysanthemum cinerariifolium</name>
    <dbReference type="NCBI Taxonomy" id="118510"/>
    <lineage>
        <taxon>Eukaryota</taxon>
        <taxon>Viridiplantae</taxon>
        <taxon>Streptophyta</taxon>
        <taxon>Embryophyta</taxon>
        <taxon>Tracheophyta</taxon>
        <taxon>Spermatophyta</taxon>
        <taxon>Magnoliopsida</taxon>
        <taxon>eudicotyledons</taxon>
        <taxon>Gunneridae</taxon>
        <taxon>Pentapetalae</taxon>
        <taxon>asterids</taxon>
        <taxon>campanulids</taxon>
        <taxon>Asterales</taxon>
        <taxon>Asteraceae</taxon>
        <taxon>Asteroideae</taxon>
        <taxon>Anthemideae</taxon>
        <taxon>Anthemidinae</taxon>
        <taxon>Tanacetum</taxon>
    </lineage>
</organism>
<reference evidence="1" key="1">
    <citation type="journal article" date="2019" name="Sci. Rep.">
        <title>Draft genome of Tanacetum cinerariifolium, the natural source of mosquito coil.</title>
        <authorList>
            <person name="Yamashiro T."/>
            <person name="Shiraishi A."/>
            <person name="Satake H."/>
            <person name="Nakayama K."/>
        </authorList>
    </citation>
    <scope>NUCLEOTIDE SEQUENCE</scope>
</reference>
<name>A0A699U6E3_TANCI</name>
<protein>
    <submittedName>
        <fullName evidence="1">Uncharacterized protein</fullName>
    </submittedName>
</protein>
<proteinExistence type="predicted"/>
<dbReference type="EMBL" id="BKCJ011303827">
    <property type="protein sequence ID" value="GFD17920.1"/>
    <property type="molecule type" value="Genomic_DNA"/>
</dbReference>